<proteinExistence type="predicted"/>
<accession>A0A4C1YXH9</accession>
<gene>
    <name evidence="1" type="ORF">EVAR_31523_1</name>
</gene>
<reference evidence="1 2" key="1">
    <citation type="journal article" date="2019" name="Commun. Biol.">
        <title>The bagworm genome reveals a unique fibroin gene that provides high tensile strength.</title>
        <authorList>
            <person name="Kono N."/>
            <person name="Nakamura H."/>
            <person name="Ohtoshi R."/>
            <person name="Tomita M."/>
            <person name="Numata K."/>
            <person name="Arakawa K."/>
        </authorList>
    </citation>
    <scope>NUCLEOTIDE SEQUENCE [LARGE SCALE GENOMIC DNA]</scope>
</reference>
<protein>
    <submittedName>
        <fullName evidence="1">Uncharacterized protein</fullName>
    </submittedName>
</protein>
<keyword evidence="2" id="KW-1185">Reference proteome</keyword>
<organism evidence="1 2">
    <name type="scientific">Eumeta variegata</name>
    <name type="common">Bagworm moth</name>
    <name type="synonym">Eumeta japonica</name>
    <dbReference type="NCBI Taxonomy" id="151549"/>
    <lineage>
        <taxon>Eukaryota</taxon>
        <taxon>Metazoa</taxon>
        <taxon>Ecdysozoa</taxon>
        <taxon>Arthropoda</taxon>
        <taxon>Hexapoda</taxon>
        <taxon>Insecta</taxon>
        <taxon>Pterygota</taxon>
        <taxon>Neoptera</taxon>
        <taxon>Endopterygota</taxon>
        <taxon>Lepidoptera</taxon>
        <taxon>Glossata</taxon>
        <taxon>Ditrysia</taxon>
        <taxon>Tineoidea</taxon>
        <taxon>Psychidae</taxon>
        <taxon>Oiketicinae</taxon>
        <taxon>Eumeta</taxon>
    </lineage>
</organism>
<dbReference type="Proteomes" id="UP000299102">
    <property type="component" value="Unassembled WGS sequence"/>
</dbReference>
<comment type="caution">
    <text evidence="1">The sequence shown here is derived from an EMBL/GenBank/DDBJ whole genome shotgun (WGS) entry which is preliminary data.</text>
</comment>
<evidence type="ECO:0000313" key="2">
    <source>
        <dbReference type="Proteomes" id="UP000299102"/>
    </source>
</evidence>
<evidence type="ECO:0000313" key="1">
    <source>
        <dbReference type="EMBL" id="GBP81191.1"/>
    </source>
</evidence>
<dbReference type="EMBL" id="BGZK01001499">
    <property type="protein sequence ID" value="GBP81191.1"/>
    <property type="molecule type" value="Genomic_DNA"/>
</dbReference>
<dbReference type="AlphaFoldDB" id="A0A4C1YXH9"/>
<name>A0A4C1YXH9_EUMVA</name>
<sequence length="183" mass="20622">MQRLCGARLLCFGGRRDNRYSRFSVNATPVLPESFRIVVFFCWRACATPSPRRRRHYRRCDSSAVVMPLMISRVTPPTGRNNDFVFAVSPVCSATRKLELSNDYFRSRFAVAFGPGPALQSNSGPAADPSPLLYITVTFLVFLLCPLFENLIDLHTAGSRRVGGRRRRRLCGDINDVEAYLNV</sequence>